<comment type="subunit">
    <text evidence="3">Part of the 50S ribosomal subunit. Forms a cluster with proteins L3 and L19. In the 70S ribosome, L14 and L19 interact and together make contacts with the 16S rRNA in bridges B5 and B8.</text>
</comment>
<accession>A0A1W9NZB8</accession>
<dbReference type="SUPFAM" id="SSF50193">
    <property type="entry name" value="Ribosomal protein L14"/>
    <property type="match status" value="1"/>
</dbReference>
<evidence type="ECO:0000313" key="7">
    <source>
        <dbReference type="Proteomes" id="UP000192520"/>
    </source>
</evidence>
<evidence type="ECO:0000313" key="6">
    <source>
        <dbReference type="EMBL" id="OQX51481.1"/>
    </source>
</evidence>
<dbReference type="EMBL" id="MZGJ01000003">
    <property type="protein sequence ID" value="OQX51481.1"/>
    <property type="molecule type" value="Genomic_DNA"/>
</dbReference>
<dbReference type="Proteomes" id="UP000192520">
    <property type="component" value="Unassembled WGS sequence"/>
</dbReference>
<dbReference type="PANTHER" id="PTHR11761">
    <property type="entry name" value="50S/60S RIBOSOMAL PROTEIN L14/L23"/>
    <property type="match status" value="1"/>
</dbReference>
<dbReference type="GO" id="GO:0006412">
    <property type="term" value="P:translation"/>
    <property type="evidence" value="ECO:0007669"/>
    <property type="project" value="UniProtKB-UniRule"/>
</dbReference>
<evidence type="ECO:0000256" key="5">
    <source>
        <dbReference type="RuleBase" id="RU003950"/>
    </source>
</evidence>
<evidence type="ECO:0000256" key="1">
    <source>
        <dbReference type="ARBA" id="ARBA00022980"/>
    </source>
</evidence>
<dbReference type="HAMAP" id="MF_01367">
    <property type="entry name" value="Ribosomal_uL14"/>
    <property type="match status" value="1"/>
</dbReference>
<dbReference type="Pfam" id="PF00238">
    <property type="entry name" value="Ribosomal_L14"/>
    <property type="match status" value="1"/>
</dbReference>
<dbReference type="GO" id="GO:0070180">
    <property type="term" value="F:large ribosomal subunit rRNA binding"/>
    <property type="evidence" value="ECO:0007669"/>
    <property type="project" value="TreeGrafter"/>
</dbReference>
<dbReference type="PROSITE" id="PS00049">
    <property type="entry name" value="RIBOSOMAL_L14"/>
    <property type="match status" value="1"/>
</dbReference>
<dbReference type="InterPro" id="IPR000218">
    <property type="entry name" value="Ribosomal_uL14"/>
</dbReference>
<dbReference type="InterPro" id="IPR019972">
    <property type="entry name" value="Ribosomal_uL14_CS"/>
</dbReference>
<dbReference type="SMART" id="SM01374">
    <property type="entry name" value="Ribosomal_L14"/>
    <property type="match status" value="1"/>
</dbReference>
<proteinExistence type="inferred from homology"/>
<keyword evidence="1 3" id="KW-0689">Ribosomal protein</keyword>
<dbReference type="CDD" id="cd00337">
    <property type="entry name" value="Ribosomal_uL14"/>
    <property type="match status" value="1"/>
</dbReference>
<dbReference type="InterPro" id="IPR036853">
    <property type="entry name" value="Ribosomal_uL14_sf"/>
</dbReference>
<keyword evidence="3 5" id="KW-0694">RNA-binding</keyword>
<evidence type="ECO:0000256" key="3">
    <source>
        <dbReference type="HAMAP-Rule" id="MF_01367"/>
    </source>
</evidence>
<name>A0A1W9NZB8_UNCC3</name>
<evidence type="ECO:0000256" key="2">
    <source>
        <dbReference type="ARBA" id="ARBA00023274"/>
    </source>
</evidence>
<evidence type="ECO:0000256" key="4">
    <source>
        <dbReference type="RuleBase" id="RU003949"/>
    </source>
</evidence>
<gene>
    <name evidence="3" type="primary">rplN</name>
    <name evidence="6" type="ORF">B5M47_00575</name>
</gene>
<dbReference type="GO" id="GO:0022625">
    <property type="term" value="C:cytosolic large ribosomal subunit"/>
    <property type="evidence" value="ECO:0007669"/>
    <property type="project" value="TreeGrafter"/>
</dbReference>
<reference evidence="7" key="1">
    <citation type="submission" date="2017-03" db="EMBL/GenBank/DDBJ databases">
        <title>Novel pathways for hydrocarbon cycling and metabolic interdependencies in hydrothermal sediment communities.</title>
        <authorList>
            <person name="Dombrowski N."/>
            <person name="Seitz K."/>
            <person name="Teske A."/>
            <person name="Baker B."/>
        </authorList>
    </citation>
    <scope>NUCLEOTIDE SEQUENCE [LARGE SCALE GENOMIC DNA]</scope>
</reference>
<keyword evidence="2 3" id="KW-0687">Ribonucleoprotein</keyword>
<dbReference type="InterPro" id="IPR005745">
    <property type="entry name" value="Ribosomal_uL14_bac-type"/>
</dbReference>
<dbReference type="NCBIfam" id="TIGR01067">
    <property type="entry name" value="rplN_bact"/>
    <property type="match status" value="1"/>
</dbReference>
<comment type="similarity">
    <text evidence="3 4">Belongs to the universal ribosomal protein uL14 family.</text>
</comment>
<comment type="function">
    <text evidence="3 5">Binds to 23S rRNA. Forms part of two intersubunit bridges in the 70S ribosome.</text>
</comment>
<dbReference type="GO" id="GO:0003735">
    <property type="term" value="F:structural constituent of ribosome"/>
    <property type="evidence" value="ECO:0007669"/>
    <property type="project" value="InterPro"/>
</dbReference>
<sequence>MIQTHSRLKVADNSGAREIMCLSIPGFSKKKYARIGDTISAVVKLSSPEGSVKKAQIVRALIVRTKKEYRRKDGSYVRFDDNAAVIVDKKGNPLGTRIFGPVAREIKDLGYDKIASMAPEIV</sequence>
<dbReference type="STRING" id="1968527.B5M47_00575"/>
<protein>
    <recommendedName>
        <fullName evidence="3">Large ribosomal subunit protein uL14</fullName>
    </recommendedName>
</protein>
<keyword evidence="3 5" id="KW-0699">rRNA-binding</keyword>
<organism evidence="6 7">
    <name type="scientific">candidate division CPR3 bacterium 4484_211</name>
    <dbReference type="NCBI Taxonomy" id="1968527"/>
    <lineage>
        <taxon>Bacteria</taxon>
        <taxon>Bacteria division CPR3</taxon>
    </lineage>
</organism>
<dbReference type="Gene3D" id="2.40.150.20">
    <property type="entry name" value="Ribosomal protein L14"/>
    <property type="match status" value="1"/>
</dbReference>
<dbReference type="AlphaFoldDB" id="A0A1W9NZB8"/>
<comment type="caution">
    <text evidence="6">The sequence shown here is derived from an EMBL/GenBank/DDBJ whole genome shotgun (WGS) entry which is preliminary data.</text>
</comment>
<dbReference type="PANTHER" id="PTHR11761:SF3">
    <property type="entry name" value="LARGE RIBOSOMAL SUBUNIT PROTEIN UL14M"/>
    <property type="match status" value="1"/>
</dbReference>